<keyword evidence="2" id="KW-0732">Signal</keyword>
<evidence type="ECO:0000259" key="3">
    <source>
        <dbReference type="Pfam" id="PF13860"/>
    </source>
</evidence>
<dbReference type="AlphaFoldDB" id="A0A849SHI1"/>
<organism evidence="4 5">
    <name type="scientific">Eiseniibacteriota bacterium</name>
    <dbReference type="NCBI Taxonomy" id="2212470"/>
    <lineage>
        <taxon>Bacteria</taxon>
        <taxon>Candidatus Eiseniibacteriota</taxon>
    </lineage>
</organism>
<feature type="chain" id="PRO_5032851355" description="FlgD/Vpr Ig-like domain-containing protein" evidence="2">
    <location>
        <begin position="26"/>
        <end position="306"/>
    </location>
</feature>
<sequence>MRAANSIAVCLVALASSSLVPLALSAPTVGFQETWNNGLLNGWTGGFELEYTNPGSGGVGGSGYLRVNAPPPPKNVGTRSNGAEYFGSWSRPGITSVRMSLSDLGTSDAFLLHLSVGSNASLFQHNVGFVPPVSGWAEYVVDLTQPGDFTQIITPPGGATLAQALDTVQVVLIRHDLAPYVMSPNTAFGDFGVDNLQLVGSGVSVDPVRRPPTTNRPVELAPPAPNPARGRVTLHFTSPVTADVTIRIVDAAGRLVRRELIRGASGSRQWVWDGRDDHGTRAPAGVYRAIAASPMGGMSRSFVRID</sequence>
<gene>
    <name evidence="4" type="ORF">HOP12_11825</name>
</gene>
<evidence type="ECO:0000256" key="1">
    <source>
        <dbReference type="SAM" id="MobiDB-lite"/>
    </source>
</evidence>
<reference evidence="4 5" key="1">
    <citation type="submission" date="2020-04" db="EMBL/GenBank/DDBJ databases">
        <title>Metagenomic profiling of ammonia- and methane-oxidizing microorganisms in a Dutch drinking water treatment plant.</title>
        <authorList>
            <person name="Poghosyan L."/>
            <person name="Leucker S."/>
        </authorList>
    </citation>
    <scope>NUCLEOTIDE SEQUENCE [LARGE SCALE GENOMIC DNA]</scope>
    <source>
        <strain evidence="4">S-RSF-IL-03</strain>
    </source>
</reference>
<dbReference type="EMBL" id="JABFRW010000150">
    <property type="protein sequence ID" value="NOT34842.1"/>
    <property type="molecule type" value="Genomic_DNA"/>
</dbReference>
<feature type="domain" description="FlgD/Vpr Ig-like" evidence="3">
    <location>
        <begin position="231"/>
        <end position="289"/>
    </location>
</feature>
<feature type="region of interest" description="Disordered" evidence="1">
    <location>
        <begin position="204"/>
        <end position="226"/>
    </location>
</feature>
<evidence type="ECO:0000313" key="4">
    <source>
        <dbReference type="EMBL" id="NOT34842.1"/>
    </source>
</evidence>
<proteinExistence type="predicted"/>
<protein>
    <recommendedName>
        <fullName evidence="3">FlgD/Vpr Ig-like domain-containing protein</fullName>
    </recommendedName>
</protein>
<dbReference type="InterPro" id="IPR025965">
    <property type="entry name" value="FlgD/Vpr_Ig-like"/>
</dbReference>
<accession>A0A849SHI1</accession>
<name>A0A849SHI1_UNCEI</name>
<dbReference type="Pfam" id="PF13860">
    <property type="entry name" value="FlgD_ig"/>
    <property type="match status" value="1"/>
</dbReference>
<evidence type="ECO:0000313" key="5">
    <source>
        <dbReference type="Proteomes" id="UP000580839"/>
    </source>
</evidence>
<feature type="signal peptide" evidence="2">
    <location>
        <begin position="1"/>
        <end position="25"/>
    </location>
</feature>
<dbReference type="Gene3D" id="2.60.40.4070">
    <property type="match status" value="1"/>
</dbReference>
<comment type="caution">
    <text evidence="4">The sequence shown here is derived from an EMBL/GenBank/DDBJ whole genome shotgun (WGS) entry which is preliminary data.</text>
</comment>
<evidence type="ECO:0000256" key="2">
    <source>
        <dbReference type="SAM" id="SignalP"/>
    </source>
</evidence>
<dbReference type="Proteomes" id="UP000580839">
    <property type="component" value="Unassembled WGS sequence"/>
</dbReference>